<dbReference type="OrthoDB" id="7170026at2"/>
<evidence type="ECO:0008006" key="3">
    <source>
        <dbReference type="Google" id="ProtNLM"/>
    </source>
</evidence>
<dbReference type="AlphaFoldDB" id="A0A1V3JTD5"/>
<organism evidence="1 2">
    <name type="scientific">Rodentibacter myodis</name>
    <dbReference type="NCBI Taxonomy" id="1907939"/>
    <lineage>
        <taxon>Bacteria</taxon>
        <taxon>Pseudomonadati</taxon>
        <taxon>Pseudomonadota</taxon>
        <taxon>Gammaproteobacteria</taxon>
        <taxon>Pasteurellales</taxon>
        <taxon>Pasteurellaceae</taxon>
        <taxon>Rodentibacter</taxon>
    </lineage>
</organism>
<name>A0A1V3JTD5_9PAST</name>
<protein>
    <recommendedName>
        <fullName evidence="3">Alpha/beta hydrolase</fullName>
    </recommendedName>
</protein>
<dbReference type="EMBL" id="MLHQ01000009">
    <property type="protein sequence ID" value="OOF59564.1"/>
    <property type="molecule type" value="Genomic_DNA"/>
</dbReference>
<dbReference type="InterPro" id="IPR029058">
    <property type="entry name" value="AB_hydrolase_fold"/>
</dbReference>
<dbReference type="STRING" id="1907939.BKL49_03475"/>
<dbReference type="Proteomes" id="UP000188602">
    <property type="component" value="Unassembled WGS sequence"/>
</dbReference>
<evidence type="ECO:0000313" key="1">
    <source>
        <dbReference type="EMBL" id="OOF59564.1"/>
    </source>
</evidence>
<reference evidence="1 2" key="1">
    <citation type="submission" date="2016-10" db="EMBL/GenBank/DDBJ databases">
        <title>Rodentibacter gen. nov. and new species.</title>
        <authorList>
            <person name="Christensen H."/>
        </authorList>
    </citation>
    <scope>NUCLEOTIDE SEQUENCE [LARGE SCALE GENOMIC DNA]</scope>
    <source>
        <strain evidence="1 2">Ac151</strain>
    </source>
</reference>
<keyword evidence="2" id="KW-1185">Reference proteome</keyword>
<gene>
    <name evidence="1" type="ORF">BKL49_03475</name>
</gene>
<dbReference type="InterPro" id="IPR010297">
    <property type="entry name" value="DUF900_hydrolase"/>
</dbReference>
<sequence>MMASHQPEQIGRSTNMCRADVTIYHHDSLAEYRKLPDGIVVTVFDSSGKAYPAKIESGESVHNGVLCGEISWQLSGGEAVSSTYTKKDNRRLTEQSEHTPLKASDGYVLIKARNQSDDEFTISKEPLKQLADPLKVQVSFTENKVEAVYLPPPILVNLRLRQNEPVVQLKEKVIQQIIDDGGHATLFIHGYNVPLGSLGRFASSEELGEQVQYRSQLSPEQVQKPYLYYDNKLMKQAANVDLHKKLEKNYLAEGVSYIKMGERDVFAPAEVKKSYDKLSPLLNGKEALSWFPHVEFHLNLAASGKKKLAEFDEWDKYSRIVGVTWSGSVDPDLNFFRAEMYANEAGRELASVLKQLIGEEVKINIITHSLGARVALSAMNILGDMAGEYDNRIDNLILWEPAVADNALTNLDNYEAKKVFNPLAMEIFPYAHKVPKHITVLYSQEDGVLGSDHSYSDYEPVALIGGAYPSKYLSFTTGNSALKEYYKDTRIYNYEKSVIQIKHTCDLLYAGAEKQYRPDECAKLPHAYQVNRYKQEIAALIREEAARVNDPENSPIFIPPLTYLKPWSHFKCFPEEVLNHIIDVLIGNALSDWEKRENYFKVRAALGHQGDRQTIEHLDKNLDRLSSKKDAMLHDPFLEKLSKKEKKLEKLEYFGQVIDEDDGSQRYYFISHSAMRTWEWLDLDRHQVFPLIYEYTYKEWIMDRKIQEHSKFGRYPKNSGGDQ</sequence>
<comment type="caution">
    <text evidence="1">The sequence shown here is derived from an EMBL/GenBank/DDBJ whole genome shotgun (WGS) entry which is preliminary data.</text>
</comment>
<proteinExistence type="predicted"/>
<accession>A0A1V3JTD5</accession>
<evidence type="ECO:0000313" key="2">
    <source>
        <dbReference type="Proteomes" id="UP000188602"/>
    </source>
</evidence>
<dbReference type="SUPFAM" id="SSF53474">
    <property type="entry name" value="alpha/beta-Hydrolases"/>
    <property type="match status" value="1"/>
</dbReference>
<dbReference type="Pfam" id="PF05990">
    <property type="entry name" value="DUF900"/>
    <property type="match status" value="1"/>
</dbReference>